<keyword evidence="2" id="KW-1185">Reference proteome</keyword>
<sequence>MNEALYSSAVRFRSRYQLAPRPSYLDYCILWMDADCELVPNATCKNNWNGGKRPSPLIQTFGNNLPGTHLKIHKSDIRSLNPLPTGKPLKWLEIQWRVTGASVRQQTPKPESKALLIQVATMRSEA</sequence>
<evidence type="ECO:0000313" key="2">
    <source>
        <dbReference type="Proteomes" id="UP000016801"/>
    </source>
</evidence>
<dbReference type="VEuPathDB" id="FungiDB:CPUR_08559"/>
<reference evidence="1 2" key="1">
    <citation type="journal article" date="2013" name="PLoS Genet.">
        <title>Plant-symbiotic fungi as chemical engineers: Multi-genome analysis of the Clavicipitaceae reveals dynamics of alkaloid loci.</title>
        <authorList>
            <person name="Schardl C.L."/>
            <person name="Young C.A."/>
            <person name="Hesse U."/>
            <person name="Amyotte S.G."/>
            <person name="Andreeva K."/>
            <person name="Calie P.J."/>
            <person name="Fleetwood D.J."/>
            <person name="Haws D.C."/>
            <person name="Moore N."/>
            <person name="Oeser B."/>
            <person name="Panaccione D.G."/>
            <person name="Schweri K.K."/>
            <person name="Voisey C.R."/>
            <person name="Farman M.L."/>
            <person name="Jaromczyk J.W."/>
            <person name="Roe B.A."/>
            <person name="O'Sullivan D.M."/>
            <person name="Scott B."/>
            <person name="Tudzynski P."/>
            <person name="An Z."/>
            <person name="Arnaoudova E.G."/>
            <person name="Bullock C.T."/>
            <person name="Charlton N.D."/>
            <person name="Chen L."/>
            <person name="Cox M."/>
            <person name="Dinkins R.D."/>
            <person name="Florea S."/>
            <person name="Glenn A.E."/>
            <person name="Gordon A."/>
            <person name="Gueldener U."/>
            <person name="Harris D.R."/>
            <person name="Hollin W."/>
            <person name="Jaromczyk J."/>
            <person name="Johnson R.D."/>
            <person name="Khan A.K."/>
            <person name="Leistner E."/>
            <person name="Leuchtmann A."/>
            <person name="Li C."/>
            <person name="Liu J."/>
            <person name="Liu J."/>
            <person name="Liu M."/>
            <person name="Mace W."/>
            <person name="Machado C."/>
            <person name="Nagabhyru P."/>
            <person name="Pan J."/>
            <person name="Schmid J."/>
            <person name="Sugawara K."/>
            <person name="Steiner U."/>
            <person name="Takach J.E."/>
            <person name="Tanaka E."/>
            <person name="Webb J.S."/>
            <person name="Wilson E.V."/>
            <person name="Wiseman J.L."/>
            <person name="Yoshida R."/>
            <person name="Zeng Z."/>
        </authorList>
    </citation>
    <scope>NUCLEOTIDE SEQUENCE [LARGE SCALE GENOMIC DNA]</scope>
    <source>
        <strain evidence="1 2">20.1</strain>
    </source>
</reference>
<dbReference type="Proteomes" id="UP000016801">
    <property type="component" value="Unassembled WGS sequence"/>
</dbReference>
<evidence type="ECO:0000313" key="1">
    <source>
        <dbReference type="EMBL" id="CCE34625.1"/>
    </source>
</evidence>
<protein>
    <submittedName>
        <fullName evidence="1">Uncharacterized protein</fullName>
    </submittedName>
</protein>
<dbReference type="HOGENOM" id="CLU_1981426_0_0_1"/>
<comment type="caution">
    <text evidence="1">The sequence shown here is derived from an EMBL/GenBank/DDBJ whole genome shotgun (WGS) entry which is preliminary data.</text>
</comment>
<dbReference type="EMBL" id="CAGA01000099">
    <property type="protein sequence ID" value="CCE34625.1"/>
    <property type="molecule type" value="Genomic_DNA"/>
</dbReference>
<proteinExistence type="predicted"/>
<gene>
    <name evidence="1" type="ORF">CPUR_08559</name>
</gene>
<accession>M1WD77</accession>
<dbReference type="AlphaFoldDB" id="M1WD77"/>
<name>M1WD77_CLAP2</name>
<organism evidence="1 2">
    <name type="scientific">Claviceps purpurea (strain 20.1)</name>
    <name type="common">Ergot fungus</name>
    <name type="synonym">Sphacelia segetum</name>
    <dbReference type="NCBI Taxonomy" id="1111077"/>
    <lineage>
        <taxon>Eukaryota</taxon>
        <taxon>Fungi</taxon>
        <taxon>Dikarya</taxon>
        <taxon>Ascomycota</taxon>
        <taxon>Pezizomycotina</taxon>
        <taxon>Sordariomycetes</taxon>
        <taxon>Hypocreomycetidae</taxon>
        <taxon>Hypocreales</taxon>
        <taxon>Clavicipitaceae</taxon>
        <taxon>Claviceps</taxon>
    </lineage>
</organism>